<gene>
    <name evidence="1" type="ORF">PoB_004465700</name>
</gene>
<dbReference type="AlphaFoldDB" id="A0AAV4BGR0"/>
<evidence type="ECO:0000313" key="2">
    <source>
        <dbReference type="Proteomes" id="UP000735302"/>
    </source>
</evidence>
<evidence type="ECO:0000313" key="1">
    <source>
        <dbReference type="EMBL" id="GFO18152.1"/>
    </source>
</evidence>
<dbReference type="Proteomes" id="UP000735302">
    <property type="component" value="Unassembled WGS sequence"/>
</dbReference>
<keyword evidence="2" id="KW-1185">Reference proteome</keyword>
<reference evidence="1 2" key="1">
    <citation type="journal article" date="2021" name="Elife">
        <title>Chloroplast acquisition without the gene transfer in kleptoplastic sea slugs, Plakobranchus ocellatus.</title>
        <authorList>
            <person name="Maeda T."/>
            <person name="Takahashi S."/>
            <person name="Yoshida T."/>
            <person name="Shimamura S."/>
            <person name="Takaki Y."/>
            <person name="Nagai Y."/>
            <person name="Toyoda A."/>
            <person name="Suzuki Y."/>
            <person name="Arimoto A."/>
            <person name="Ishii H."/>
            <person name="Satoh N."/>
            <person name="Nishiyama T."/>
            <person name="Hasebe M."/>
            <person name="Maruyama T."/>
            <person name="Minagawa J."/>
            <person name="Obokata J."/>
            <person name="Shigenobu S."/>
        </authorList>
    </citation>
    <scope>NUCLEOTIDE SEQUENCE [LARGE SCALE GENOMIC DNA]</scope>
</reference>
<dbReference type="EMBL" id="BLXT01004931">
    <property type="protein sequence ID" value="GFO18152.1"/>
    <property type="molecule type" value="Genomic_DNA"/>
</dbReference>
<organism evidence="1 2">
    <name type="scientific">Plakobranchus ocellatus</name>
    <dbReference type="NCBI Taxonomy" id="259542"/>
    <lineage>
        <taxon>Eukaryota</taxon>
        <taxon>Metazoa</taxon>
        <taxon>Spiralia</taxon>
        <taxon>Lophotrochozoa</taxon>
        <taxon>Mollusca</taxon>
        <taxon>Gastropoda</taxon>
        <taxon>Heterobranchia</taxon>
        <taxon>Euthyneura</taxon>
        <taxon>Panpulmonata</taxon>
        <taxon>Sacoglossa</taxon>
        <taxon>Placobranchoidea</taxon>
        <taxon>Plakobranchidae</taxon>
        <taxon>Plakobranchus</taxon>
    </lineage>
</organism>
<sequence>MKLQSKDIGVEFKVWAPTFNRVTHRLYLLGSLKELGAWAIEAALEAFPTTGSASGVFRVSHIQSGKKCFIGVPDPGSARGIKWVSHFQGVRAVFYGYSTSRECERYLKVPDIKGVREVFKVCPSRECERYLKVPDINGVREVFKGARHQRSVRGI</sequence>
<proteinExistence type="predicted"/>
<comment type="caution">
    <text evidence="1">The sequence shown here is derived from an EMBL/GenBank/DDBJ whole genome shotgun (WGS) entry which is preliminary data.</text>
</comment>
<name>A0AAV4BGR0_9GAST</name>
<protein>
    <submittedName>
        <fullName evidence="1">Uncharacterized protein</fullName>
    </submittedName>
</protein>
<accession>A0AAV4BGR0</accession>